<dbReference type="Gene3D" id="3.80.10.10">
    <property type="entry name" value="Ribonuclease Inhibitor"/>
    <property type="match status" value="2"/>
</dbReference>
<keyword evidence="2" id="KW-0418">Kinase</keyword>
<dbReference type="SUPFAM" id="SSF52058">
    <property type="entry name" value="L domain-like"/>
    <property type="match status" value="1"/>
</dbReference>
<dbReference type="InterPro" id="IPR032675">
    <property type="entry name" value="LRR_dom_sf"/>
</dbReference>
<sequence>MSSCSYNFKTFNVHYSRIDGSILSGKILDFIGDWTKLTILNLQGTSVTGPIPSGISLLRSLDNLRGYLISFSSFPNLRDMKYLILRNCLIKDSIPAYIAEMTSLNTLSSELKDLSFNRLFGQIPYSIQPLESTLNFLYLK</sequence>
<comment type="caution">
    <text evidence="2">The sequence shown here is derived from an EMBL/GenBank/DDBJ whole genome shotgun (WGS) entry which is preliminary data.</text>
</comment>
<dbReference type="GO" id="GO:0016020">
    <property type="term" value="C:membrane"/>
    <property type="evidence" value="ECO:0007669"/>
    <property type="project" value="UniProtKB-SubCell"/>
</dbReference>
<keyword evidence="2" id="KW-0675">Receptor</keyword>
<dbReference type="AlphaFoldDB" id="A0AAD8J3V1"/>
<dbReference type="GO" id="GO:0016301">
    <property type="term" value="F:kinase activity"/>
    <property type="evidence" value="ECO:0007669"/>
    <property type="project" value="UniProtKB-KW"/>
</dbReference>
<evidence type="ECO:0000256" key="1">
    <source>
        <dbReference type="ARBA" id="ARBA00004479"/>
    </source>
</evidence>
<dbReference type="Proteomes" id="UP001237642">
    <property type="component" value="Unassembled WGS sequence"/>
</dbReference>
<dbReference type="InterPro" id="IPR051824">
    <property type="entry name" value="LRR_Rcpt-Like_S/T_Kinase"/>
</dbReference>
<dbReference type="InterPro" id="IPR001611">
    <property type="entry name" value="Leu-rich_rpt"/>
</dbReference>
<comment type="subcellular location">
    <subcellularLocation>
        <location evidence="1">Membrane</location>
        <topology evidence="1">Single-pass type I membrane protein</topology>
    </subcellularLocation>
</comment>
<accession>A0AAD8J3V1</accession>
<evidence type="ECO:0000313" key="3">
    <source>
        <dbReference type="Proteomes" id="UP001237642"/>
    </source>
</evidence>
<dbReference type="Pfam" id="PF00560">
    <property type="entry name" value="LRR_1"/>
    <property type="match status" value="1"/>
</dbReference>
<protein>
    <submittedName>
        <fullName evidence="2">Leucine-rich repeat receptor-like serine/threonine-protein kinase</fullName>
    </submittedName>
</protein>
<dbReference type="EMBL" id="JAUIZM010000002">
    <property type="protein sequence ID" value="KAK1397164.1"/>
    <property type="molecule type" value="Genomic_DNA"/>
</dbReference>
<reference evidence="2" key="2">
    <citation type="submission" date="2023-05" db="EMBL/GenBank/DDBJ databases">
        <authorList>
            <person name="Schelkunov M.I."/>
        </authorList>
    </citation>
    <scope>NUCLEOTIDE SEQUENCE</scope>
    <source>
        <strain evidence="2">Hsosn_3</strain>
        <tissue evidence="2">Leaf</tissue>
    </source>
</reference>
<dbReference type="PANTHER" id="PTHR48006:SF60">
    <property type="entry name" value="PROTEIN KINASE DOMAIN-CONTAINING PROTEIN"/>
    <property type="match status" value="1"/>
</dbReference>
<dbReference type="PANTHER" id="PTHR48006">
    <property type="entry name" value="LEUCINE-RICH REPEAT-CONTAINING PROTEIN DDB_G0281931-RELATED"/>
    <property type="match status" value="1"/>
</dbReference>
<evidence type="ECO:0000313" key="2">
    <source>
        <dbReference type="EMBL" id="KAK1397164.1"/>
    </source>
</evidence>
<proteinExistence type="predicted"/>
<keyword evidence="2" id="KW-0808">Transferase</keyword>
<reference evidence="2" key="1">
    <citation type="submission" date="2023-02" db="EMBL/GenBank/DDBJ databases">
        <title>Genome of toxic invasive species Heracleum sosnowskyi carries increased number of genes despite the absence of recent whole-genome duplications.</title>
        <authorList>
            <person name="Schelkunov M."/>
            <person name="Shtratnikova V."/>
            <person name="Makarenko M."/>
            <person name="Klepikova A."/>
            <person name="Omelchenko D."/>
            <person name="Novikova G."/>
            <person name="Obukhova E."/>
            <person name="Bogdanov V."/>
            <person name="Penin A."/>
            <person name="Logacheva M."/>
        </authorList>
    </citation>
    <scope>NUCLEOTIDE SEQUENCE</scope>
    <source>
        <strain evidence="2">Hsosn_3</strain>
        <tissue evidence="2">Leaf</tissue>
    </source>
</reference>
<keyword evidence="3" id="KW-1185">Reference proteome</keyword>
<gene>
    <name evidence="2" type="ORF">POM88_007027</name>
</gene>
<name>A0AAD8J3V1_9APIA</name>
<organism evidence="2 3">
    <name type="scientific">Heracleum sosnowskyi</name>
    <dbReference type="NCBI Taxonomy" id="360622"/>
    <lineage>
        <taxon>Eukaryota</taxon>
        <taxon>Viridiplantae</taxon>
        <taxon>Streptophyta</taxon>
        <taxon>Embryophyta</taxon>
        <taxon>Tracheophyta</taxon>
        <taxon>Spermatophyta</taxon>
        <taxon>Magnoliopsida</taxon>
        <taxon>eudicotyledons</taxon>
        <taxon>Gunneridae</taxon>
        <taxon>Pentapetalae</taxon>
        <taxon>asterids</taxon>
        <taxon>campanulids</taxon>
        <taxon>Apiales</taxon>
        <taxon>Apiaceae</taxon>
        <taxon>Apioideae</taxon>
        <taxon>apioid superclade</taxon>
        <taxon>Tordylieae</taxon>
        <taxon>Tordyliinae</taxon>
        <taxon>Heracleum</taxon>
    </lineage>
</organism>